<protein>
    <submittedName>
        <fullName evidence="2">Cobalamin biosynthesis protein</fullName>
    </submittedName>
</protein>
<feature type="domain" description="CobE/GbiG C-terminal" evidence="1">
    <location>
        <begin position="2"/>
        <end position="120"/>
    </location>
</feature>
<dbReference type="InterPro" id="IPR052553">
    <property type="entry name" value="CbiG_hydrolase"/>
</dbReference>
<dbReference type="EMBL" id="JBDKXB010000023">
    <property type="protein sequence ID" value="MEY6433526.1"/>
    <property type="molecule type" value="Genomic_DNA"/>
</dbReference>
<evidence type="ECO:0000313" key="2">
    <source>
        <dbReference type="EMBL" id="MEY6433526.1"/>
    </source>
</evidence>
<dbReference type="InterPro" id="IPR036518">
    <property type="entry name" value="CobE/GbiG_C_sf"/>
</dbReference>
<dbReference type="Gene3D" id="3.30.420.180">
    <property type="entry name" value="CobE/GbiG C-terminal domain"/>
    <property type="match status" value="1"/>
</dbReference>
<dbReference type="PANTHER" id="PTHR37477">
    <property type="entry name" value="COBALT-PRECORRIN-5A HYDROLASE"/>
    <property type="match status" value="1"/>
</dbReference>
<dbReference type="SUPFAM" id="SSF159664">
    <property type="entry name" value="CobE/GbiG C-terminal domain-like"/>
    <property type="match status" value="1"/>
</dbReference>
<organism evidence="2 3">
    <name type="scientific">Thioalkalicoccus limnaeus</name>
    <dbReference type="NCBI Taxonomy" id="120681"/>
    <lineage>
        <taxon>Bacteria</taxon>
        <taxon>Pseudomonadati</taxon>
        <taxon>Pseudomonadota</taxon>
        <taxon>Gammaproteobacteria</taxon>
        <taxon>Chromatiales</taxon>
        <taxon>Chromatiaceae</taxon>
        <taxon>Thioalkalicoccus</taxon>
    </lineage>
</organism>
<evidence type="ECO:0000259" key="1">
    <source>
        <dbReference type="Pfam" id="PF01890"/>
    </source>
</evidence>
<reference evidence="2 3" key="1">
    <citation type="submission" date="2024-05" db="EMBL/GenBank/DDBJ databases">
        <title>Genome Sequence and Characterization of the New Strain Purple Sulfur Bacterium of Genus Thioalkalicoccus.</title>
        <authorList>
            <person name="Bryantseva I.A."/>
            <person name="Kyndt J.A."/>
            <person name="Imhoff J.F."/>
        </authorList>
    </citation>
    <scope>NUCLEOTIDE SEQUENCE [LARGE SCALE GENOMIC DNA]</scope>
    <source>
        <strain evidence="2 3">Um2</strain>
    </source>
</reference>
<proteinExistence type="predicted"/>
<evidence type="ECO:0000313" key="3">
    <source>
        <dbReference type="Proteomes" id="UP001564408"/>
    </source>
</evidence>
<comment type="caution">
    <text evidence="2">The sequence shown here is derived from an EMBL/GenBank/DDBJ whole genome shotgun (WGS) entry which is preliminary data.</text>
</comment>
<name>A0ABV4BG63_9GAMM</name>
<sequence>MIVAGIGCRAGCPAETLIALIDTARAQAGVARIDALASVTSKRDEPGLIEAARRLGHPLWLFDEAALDAVATACPTRSEAVRRLVGIASVAEAAALAATAPCGTLILPRLTNGLATCALARQEDP</sequence>
<dbReference type="PANTHER" id="PTHR37477:SF1">
    <property type="entry name" value="COBALT-PRECORRIN-5A HYDROLASE"/>
    <property type="match status" value="1"/>
</dbReference>
<gene>
    <name evidence="2" type="ORF">ABC977_14055</name>
</gene>
<accession>A0ABV4BG63</accession>
<dbReference type="RefSeq" id="WP_369667912.1">
    <property type="nucleotide sequence ID" value="NZ_JBDKXB010000023.1"/>
</dbReference>
<dbReference type="Pfam" id="PF01890">
    <property type="entry name" value="CbiG_C"/>
    <property type="match status" value="1"/>
</dbReference>
<dbReference type="Proteomes" id="UP001564408">
    <property type="component" value="Unassembled WGS sequence"/>
</dbReference>
<keyword evidence="3" id="KW-1185">Reference proteome</keyword>
<dbReference type="InterPro" id="IPR002750">
    <property type="entry name" value="CobE/GbiG_C"/>
</dbReference>